<dbReference type="EMBL" id="JMPR01000046">
    <property type="protein sequence ID" value="KFD17620.1"/>
    <property type="molecule type" value="Genomic_DNA"/>
</dbReference>
<proteinExistence type="predicted"/>
<accession>A0A085JAX4</accession>
<gene>
    <name evidence="1" type="ORF">GTPT_3027</name>
</gene>
<dbReference type="Proteomes" id="UP000028602">
    <property type="component" value="Unassembled WGS sequence"/>
</dbReference>
<dbReference type="AlphaFoldDB" id="A0A085JAX4"/>
<evidence type="ECO:0000313" key="1">
    <source>
        <dbReference type="EMBL" id="KFD17620.1"/>
    </source>
</evidence>
<organism evidence="1 2">
    <name type="scientific">Tatumella ptyseos ATCC 33301</name>
    <dbReference type="NCBI Taxonomy" id="1005995"/>
    <lineage>
        <taxon>Bacteria</taxon>
        <taxon>Pseudomonadati</taxon>
        <taxon>Pseudomonadota</taxon>
        <taxon>Gammaproteobacteria</taxon>
        <taxon>Enterobacterales</taxon>
        <taxon>Erwiniaceae</taxon>
        <taxon>Tatumella</taxon>
    </lineage>
</organism>
<keyword evidence="2" id="KW-1185">Reference proteome</keyword>
<sequence length="40" mass="4562">MWIIMAVQNNFLSRRGKVRLQIAGSVKGITADFLINTKDR</sequence>
<reference evidence="1 2" key="1">
    <citation type="submission" date="2014-05" db="EMBL/GenBank/DDBJ databases">
        <title>ATOL: Assembling a taxonomically balanced genome-scale reconstruction of the evolutionary history of the Enterobacteriaceae.</title>
        <authorList>
            <person name="Plunkett G.III."/>
            <person name="Neeno-Eckwall E.C."/>
            <person name="Glasner J.D."/>
            <person name="Perna N.T."/>
        </authorList>
    </citation>
    <scope>NUCLEOTIDE SEQUENCE [LARGE SCALE GENOMIC DNA]</scope>
    <source>
        <strain evidence="1 2">ATCC 33301</strain>
    </source>
</reference>
<comment type="caution">
    <text evidence="1">The sequence shown here is derived from an EMBL/GenBank/DDBJ whole genome shotgun (WGS) entry which is preliminary data.</text>
</comment>
<protein>
    <submittedName>
        <fullName evidence="1">Uncharacterized protein</fullName>
    </submittedName>
</protein>
<evidence type="ECO:0000313" key="2">
    <source>
        <dbReference type="Proteomes" id="UP000028602"/>
    </source>
</evidence>
<name>A0A085JAX4_9GAMM</name>